<dbReference type="SUPFAM" id="SSF56784">
    <property type="entry name" value="HAD-like"/>
    <property type="match status" value="1"/>
</dbReference>
<feature type="transmembrane region" description="Helical" evidence="7">
    <location>
        <begin position="752"/>
        <end position="771"/>
    </location>
</feature>
<dbReference type="Proteomes" id="UP001208567">
    <property type="component" value="Unassembled WGS sequence"/>
</dbReference>
<feature type="transmembrane region" description="Helical" evidence="7">
    <location>
        <begin position="808"/>
        <end position="825"/>
    </location>
</feature>
<dbReference type="Gene3D" id="2.70.150.10">
    <property type="entry name" value="Calcium-transporting ATPase, cytoplasmic transduction domain A"/>
    <property type="match status" value="1"/>
</dbReference>
<feature type="transmembrane region" description="Helical" evidence="7">
    <location>
        <begin position="676"/>
        <end position="698"/>
    </location>
</feature>
<proteinExistence type="inferred from homology"/>
<dbReference type="InterPro" id="IPR059000">
    <property type="entry name" value="ATPase_P-type_domA"/>
</dbReference>
<dbReference type="NCBIfam" id="TIGR01494">
    <property type="entry name" value="ATPase_P-type"/>
    <property type="match status" value="1"/>
</dbReference>
<accession>A0ABQ5NAI4</accession>
<dbReference type="SUPFAM" id="SSF81653">
    <property type="entry name" value="Calcium ATPase, transduction domain A"/>
    <property type="match status" value="1"/>
</dbReference>
<feature type="transmembrane region" description="Helical" evidence="7">
    <location>
        <begin position="242"/>
        <end position="264"/>
    </location>
</feature>
<comment type="caution">
    <text evidence="9">The sequence shown here is derived from an EMBL/GenBank/DDBJ whole genome shotgun (WGS) entry which is preliminary data.</text>
</comment>
<dbReference type="PANTHER" id="PTHR43294:SF21">
    <property type="entry name" value="CATION TRANSPORTING ATPASE"/>
    <property type="match status" value="1"/>
</dbReference>
<evidence type="ECO:0000256" key="1">
    <source>
        <dbReference type="ARBA" id="ARBA00004651"/>
    </source>
</evidence>
<comment type="subcellular location">
    <subcellularLocation>
        <location evidence="1">Cell membrane</location>
        <topology evidence="1">Multi-pass membrane protein</topology>
    </subcellularLocation>
</comment>
<dbReference type="Gene3D" id="1.20.1110.10">
    <property type="entry name" value="Calcium-transporting ATPase, transmembrane domain"/>
    <property type="match status" value="1"/>
</dbReference>
<dbReference type="InterPro" id="IPR023298">
    <property type="entry name" value="ATPase_P-typ_TM_dom_sf"/>
</dbReference>
<dbReference type="Pfam" id="PF00122">
    <property type="entry name" value="E1-E2_ATPase"/>
    <property type="match status" value="1"/>
</dbReference>
<evidence type="ECO:0000256" key="7">
    <source>
        <dbReference type="SAM" id="Phobius"/>
    </source>
</evidence>
<feature type="transmembrane region" description="Helical" evidence="7">
    <location>
        <begin position="704"/>
        <end position="727"/>
    </location>
</feature>
<dbReference type="PANTHER" id="PTHR43294">
    <property type="entry name" value="SODIUM/POTASSIUM-TRANSPORTING ATPASE SUBUNIT ALPHA"/>
    <property type="match status" value="1"/>
</dbReference>
<sequence>MSEWCNKGWVEVVKRLNSDSINGLSMKQIEELTIKDKINNKNNGNNIGIFNIGYNTIKNLWIIYIIGFIVLNLVVKNYETTLIFFIILLINLLILTFNKYVEEKRLDKLEKLNPVSCRVIREGRIHRINPKDLVIGDIVLVDKGDMVPADLRIVESEGLKVKETPITGESFIVEKYETKIEERDLALSEMKNILFKSSTIIEGNGSGIVIATGFDTEIGKIIHLLYKNRDKENYFNIYISKLLNKVSTISLVLILLIIVVNIILNKTIHDIINQANLVLISSGIYIVFPSVYIFQKILGKKLKRNGITFNSLNAFDKINKINTLIMDKIGFISKNKMVATSISTDYELINISDGEKLERVDENIERLLEIALLTCDSKYMSNSDMYNPVHLMEEALKKVSEDNEYDMNALNRKLKRAVFIPYDSDRRLITSVNRSGKTFRANVKGALDSILIKCTHIMVNGVEEPIKDRDIKKIKNLHLELLEKGLEVLGFAYRNFGYEPTTDENIESNLVYVGLVSFFNPMDEETASCLEYLRENQINLVLTTEENKISAIASGKMAGLELKEENIMSGVELENIEEAEMEELIKELRVFSRVNAEHKKRITQLLNKIGNVIAAAGYKFSDLGFLDICDLGIAISNKCSSLVKEMSDIWMEDSSIVNLTSLHNDSKKILKTVEKIITFIITGSYIQFILQLTCLLIFKEFNMYIISSLWINFALVPLIIIAFSSLYKNVELVNEQGDSRLIFTRQKIDKKFLLKVATITLTALCFIILTHSFLYSFIYESVYIFLGLTLIAYAYISSPKQMCRDKTFNIIIVITLVLLFIAIKIH</sequence>
<evidence type="ECO:0000256" key="6">
    <source>
        <dbReference type="ARBA" id="ARBA00023136"/>
    </source>
</evidence>
<comment type="similarity">
    <text evidence="2">Belongs to the cation transport ATPase (P-type) (TC 3.A.3) family. Type IIA subfamily.</text>
</comment>
<protein>
    <submittedName>
        <fullName evidence="9">Cation transporter</fullName>
    </submittedName>
</protein>
<dbReference type="Pfam" id="PF13246">
    <property type="entry name" value="Cation_ATPase"/>
    <property type="match status" value="1"/>
</dbReference>
<evidence type="ECO:0000259" key="8">
    <source>
        <dbReference type="Pfam" id="PF00122"/>
    </source>
</evidence>
<evidence type="ECO:0000256" key="3">
    <source>
        <dbReference type="ARBA" id="ARBA00022475"/>
    </source>
</evidence>
<organism evidence="9 10">
    <name type="scientific">Clostridium omnivorum</name>
    <dbReference type="NCBI Taxonomy" id="1604902"/>
    <lineage>
        <taxon>Bacteria</taxon>
        <taxon>Bacillati</taxon>
        <taxon>Bacillota</taxon>
        <taxon>Clostridia</taxon>
        <taxon>Eubacteriales</taxon>
        <taxon>Clostridiaceae</taxon>
        <taxon>Clostridium</taxon>
    </lineage>
</organism>
<evidence type="ECO:0000256" key="4">
    <source>
        <dbReference type="ARBA" id="ARBA00022692"/>
    </source>
</evidence>
<dbReference type="InterPro" id="IPR008250">
    <property type="entry name" value="ATPase_P-typ_transduc_dom_A_sf"/>
</dbReference>
<dbReference type="InterPro" id="IPR023214">
    <property type="entry name" value="HAD_sf"/>
</dbReference>
<evidence type="ECO:0000256" key="2">
    <source>
        <dbReference type="ARBA" id="ARBA00005675"/>
    </source>
</evidence>
<reference evidence="9 10" key="1">
    <citation type="journal article" date="2024" name="Int. J. Syst. Evol. Microbiol.">
        <title>Clostridium omnivorum sp. nov., isolated from anoxic soil under the treatment of reductive soil disinfestation.</title>
        <authorList>
            <person name="Ueki A."/>
            <person name="Tonouchi A."/>
            <person name="Kaku N."/>
            <person name="Honma S."/>
            <person name="Ueki K."/>
        </authorList>
    </citation>
    <scope>NUCLEOTIDE SEQUENCE [LARGE SCALE GENOMIC DNA]</scope>
    <source>
        <strain evidence="9 10">E14</strain>
    </source>
</reference>
<dbReference type="SUPFAM" id="SSF81660">
    <property type="entry name" value="Metal cation-transporting ATPase, ATP-binding domain N"/>
    <property type="match status" value="1"/>
</dbReference>
<keyword evidence="6 7" id="KW-0472">Membrane</keyword>
<keyword evidence="10" id="KW-1185">Reference proteome</keyword>
<keyword evidence="3" id="KW-1003">Cell membrane</keyword>
<dbReference type="Gene3D" id="3.40.1110.10">
    <property type="entry name" value="Calcium-transporting ATPase, cytoplasmic domain N"/>
    <property type="match status" value="1"/>
</dbReference>
<keyword evidence="5 7" id="KW-1133">Transmembrane helix</keyword>
<feature type="transmembrane region" description="Helical" evidence="7">
    <location>
        <begin position="81"/>
        <end position="101"/>
    </location>
</feature>
<evidence type="ECO:0000313" key="10">
    <source>
        <dbReference type="Proteomes" id="UP001208567"/>
    </source>
</evidence>
<dbReference type="SUPFAM" id="SSF81665">
    <property type="entry name" value="Calcium ATPase, transmembrane domain M"/>
    <property type="match status" value="1"/>
</dbReference>
<evidence type="ECO:0000256" key="5">
    <source>
        <dbReference type="ARBA" id="ARBA00022989"/>
    </source>
</evidence>
<dbReference type="InterPro" id="IPR050510">
    <property type="entry name" value="Cation_transp_ATPase_P-type"/>
</dbReference>
<dbReference type="InterPro" id="IPR001757">
    <property type="entry name" value="P_typ_ATPase"/>
</dbReference>
<feature type="transmembrane region" description="Helical" evidence="7">
    <location>
        <begin position="777"/>
        <end position="796"/>
    </location>
</feature>
<gene>
    <name evidence="9" type="ORF">bsdE14_36380</name>
</gene>
<evidence type="ECO:0000313" key="9">
    <source>
        <dbReference type="EMBL" id="GLC32228.1"/>
    </source>
</evidence>
<feature type="domain" description="P-type ATPase A" evidence="8">
    <location>
        <begin position="112"/>
        <end position="225"/>
    </location>
</feature>
<keyword evidence="4 7" id="KW-0812">Transmembrane</keyword>
<dbReference type="InterPro" id="IPR036412">
    <property type="entry name" value="HAD-like_sf"/>
</dbReference>
<dbReference type="RefSeq" id="WP_264851536.1">
    <property type="nucleotide sequence ID" value="NZ_BRXR01000001.1"/>
</dbReference>
<feature type="transmembrane region" description="Helical" evidence="7">
    <location>
        <begin position="276"/>
        <end position="294"/>
    </location>
</feature>
<name>A0ABQ5NAI4_9CLOT</name>
<dbReference type="Gene3D" id="3.40.50.1000">
    <property type="entry name" value="HAD superfamily/HAD-like"/>
    <property type="match status" value="1"/>
</dbReference>
<dbReference type="InterPro" id="IPR023299">
    <property type="entry name" value="ATPase_P-typ_cyto_dom_N"/>
</dbReference>
<dbReference type="EMBL" id="BRXR01000001">
    <property type="protein sequence ID" value="GLC32228.1"/>
    <property type="molecule type" value="Genomic_DNA"/>
</dbReference>